<dbReference type="Gene3D" id="3.40.50.1970">
    <property type="match status" value="1"/>
</dbReference>
<dbReference type="InterPro" id="IPR001670">
    <property type="entry name" value="ADH_Fe/GldA"/>
</dbReference>
<dbReference type="InterPro" id="IPR039697">
    <property type="entry name" value="Alcohol_dehydrogenase_Fe"/>
</dbReference>
<dbReference type="Proteomes" id="UP001157017">
    <property type="component" value="Unassembled WGS sequence"/>
</dbReference>
<name>A0ABQ6JIW9_9ACTN</name>
<dbReference type="SUPFAM" id="SSF56796">
    <property type="entry name" value="Dehydroquinate synthase-like"/>
    <property type="match status" value="1"/>
</dbReference>
<evidence type="ECO:0000259" key="2">
    <source>
        <dbReference type="Pfam" id="PF00465"/>
    </source>
</evidence>
<dbReference type="PANTHER" id="PTHR11496">
    <property type="entry name" value="ALCOHOL DEHYDROGENASE"/>
    <property type="match status" value="1"/>
</dbReference>
<accession>A0ABQ6JIW9</accession>
<sequence length="89" mass="9054">MGGGSCIDTAKAVDLLLTCGGELMDYVNAPIGGGRAPDRPLAPLVAVPTTTGTGSESTSICVLDVLSLHVKTGISHERLRPVLAVVDPE</sequence>
<evidence type="ECO:0000256" key="1">
    <source>
        <dbReference type="ARBA" id="ARBA00023002"/>
    </source>
</evidence>
<evidence type="ECO:0000313" key="4">
    <source>
        <dbReference type="Proteomes" id="UP001157017"/>
    </source>
</evidence>
<dbReference type="PANTHER" id="PTHR11496:SF83">
    <property type="entry name" value="HYDROXYACID-OXOACID TRANSHYDROGENASE, MITOCHONDRIAL"/>
    <property type="match status" value="1"/>
</dbReference>
<keyword evidence="4" id="KW-1185">Reference proteome</keyword>
<dbReference type="Pfam" id="PF00465">
    <property type="entry name" value="Fe-ADH"/>
    <property type="match status" value="1"/>
</dbReference>
<proteinExistence type="predicted"/>
<organism evidence="3 4">
    <name type="scientific">Angustibacter aerolatus</name>
    <dbReference type="NCBI Taxonomy" id="1162965"/>
    <lineage>
        <taxon>Bacteria</taxon>
        <taxon>Bacillati</taxon>
        <taxon>Actinomycetota</taxon>
        <taxon>Actinomycetes</taxon>
        <taxon>Kineosporiales</taxon>
        <taxon>Kineosporiaceae</taxon>
    </lineage>
</organism>
<comment type="caution">
    <text evidence="3">The sequence shown here is derived from an EMBL/GenBank/DDBJ whole genome shotgun (WGS) entry which is preliminary data.</text>
</comment>
<keyword evidence="1" id="KW-0560">Oxidoreductase</keyword>
<reference evidence="4" key="1">
    <citation type="journal article" date="2019" name="Int. J. Syst. Evol. Microbiol.">
        <title>The Global Catalogue of Microorganisms (GCM) 10K type strain sequencing project: providing services to taxonomists for standard genome sequencing and annotation.</title>
        <authorList>
            <consortium name="The Broad Institute Genomics Platform"/>
            <consortium name="The Broad Institute Genome Sequencing Center for Infectious Disease"/>
            <person name="Wu L."/>
            <person name="Ma J."/>
        </authorList>
    </citation>
    <scope>NUCLEOTIDE SEQUENCE [LARGE SCALE GENOMIC DNA]</scope>
    <source>
        <strain evidence="4">NBRC 108730</strain>
    </source>
</reference>
<dbReference type="EMBL" id="BSUZ01000001">
    <property type="protein sequence ID" value="GMA87294.1"/>
    <property type="molecule type" value="Genomic_DNA"/>
</dbReference>
<gene>
    <name evidence="3" type="ORF">GCM10025868_25440</name>
</gene>
<evidence type="ECO:0000313" key="3">
    <source>
        <dbReference type="EMBL" id="GMA87294.1"/>
    </source>
</evidence>
<feature type="domain" description="Alcohol dehydrogenase iron-type/glycerol dehydrogenase GldA" evidence="2">
    <location>
        <begin position="1"/>
        <end position="88"/>
    </location>
</feature>
<protein>
    <recommendedName>
        <fullName evidence="2">Alcohol dehydrogenase iron-type/glycerol dehydrogenase GldA domain-containing protein</fullName>
    </recommendedName>
</protein>